<protein>
    <submittedName>
        <fullName evidence="3">Carboxy-cis,cis-muconate cyclase</fullName>
    </submittedName>
</protein>
<comment type="similarity">
    <text evidence="1">Belongs to the cycloisomerase 2 family.</text>
</comment>
<dbReference type="Gene3D" id="2.130.10.10">
    <property type="entry name" value="YVTN repeat-like/Quinoprotein amine dehydrogenase"/>
    <property type="match status" value="1"/>
</dbReference>
<dbReference type="PANTHER" id="PTHR30344:SF1">
    <property type="entry name" value="6-PHOSPHOGLUCONOLACTONASE"/>
    <property type="match status" value="1"/>
</dbReference>
<dbReference type="GO" id="GO:0017057">
    <property type="term" value="F:6-phosphogluconolactonase activity"/>
    <property type="evidence" value="ECO:0007669"/>
    <property type="project" value="TreeGrafter"/>
</dbReference>
<dbReference type="Proteomes" id="UP000226191">
    <property type="component" value="Unassembled WGS sequence"/>
</dbReference>
<dbReference type="InterPro" id="IPR011045">
    <property type="entry name" value="N2O_reductase_N"/>
</dbReference>
<dbReference type="InterPro" id="IPR050282">
    <property type="entry name" value="Cycloisomerase_2"/>
</dbReference>
<reference evidence="3 4" key="1">
    <citation type="submission" date="2017-02" db="EMBL/GenBank/DDBJ databases">
        <title>Prevalence of linear plasmids in Cutibacterium acnes isolates obtained from cancerous prostatic tissue.</title>
        <authorList>
            <person name="Davidsson S."/>
            <person name="Bruggemann H."/>
        </authorList>
    </citation>
    <scope>NUCLEOTIDE SEQUENCE [LARGE SCALE GENOMIC DNA]</scope>
    <source>
        <strain evidence="3 4">11-78</strain>
    </source>
</reference>
<feature type="region of interest" description="Disordered" evidence="2">
    <location>
        <begin position="241"/>
        <end position="260"/>
    </location>
</feature>
<gene>
    <name evidence="3" type="ORF">B1B09_09570</name>
</gene>
<dbReference type="PANTHER" id="PTHR30344">
    <property type="entry name" value="6-PHOSPHOGLUCONOLACTONASE-RELATED"/>
    <property type="match status" value="1"/>
</dbReference>
<sequence length="360" mass="38609">MAVTPVLACYRTCDAAIGGITAWQVTTGPDGPRTNVVGSCPLGDASWVTPLYHLVVVLCERDGTLVVVHPGREFQVVGTVQLKGQWPCHGAVDPTGRLMAVADYASGQVEFVDLSDPTRPTVRNVLDLGQGCVFPRPVADRQEGPHAHQVTWLDRAHLAVTDLGADRINVVRWSEAGPEIIGSLKTPAGCGPRHLTLTEDGRKQILTVGGALSGTVSTWSRPTGHDMWAREWRFVQETASSRWSHTGSQERRSACAPASPSAIVTTPDGRHFVANRSVGSIGILGGRFGRINLIDEFDTTGANPRDITVTTQNGTRVWVALPEEGQIAIHLRDEDTGGWQVETTIDQPGAMRVIVGPTTG</sequence>
<dbReference type="GeneID" id="92857507"/>
<dbReference type="RefSeq" id="WP_002516938.1">
    <property type="nucleotide sequence ID" value="NZ_AP019664.1"/>
</dbReference>
<organism evidence="3 4">
    <name type="scientific">Cutibacterium acnes</name>
    <name type="common">Propionibacterium acnes</name>
    <dbReference type="NCBI Taxonomy" id="1747"/>
    <lineage>
        <taxon>Bacteria</taxon>
        <taxon>Bacillati</taxon>
        <taxon>Actinomycetota</taxon>
        <taxon>Actinomycetes</taxon>
        <taxon>Propionibacteriales</taxon>
        <taxon>Propionibacteriaceae</taxon>
        <taxon>Cutibacterium</taxon>
    </lineage>
</organism>
<accession>A0A8B2VFN2</accession>
<dbReference type="OrthoDB" id="9790815at2"/>
<dbReference type="AlphaFoldDB" id="A0A8B2VFN2"/>
<evidence type="ECO:0000256" key="2">
    <source>
        <dbReference type="SAM" id="MobiDB-lite"/>
    </source>
</evidence>
<evidence type="ECO:0000256" key="1">
    <source>
        <dbReference type="ARBA" id="ARBA00005564"/>
    </source>
</evidence>
<name>A0A8B2VFN2_CUTAC</name>
<dbReference type="InterPro" id="IPR019405">
    <property type="entry name" value="Lactonase_7-beta_prop"/>
</dbReference>
<evidence type="ECO:0000313" key="3">
    <source>
        <dbReference type="EMBL" id="PGF33163.1"/>
    </source>
</evidence>
<dbReference type="InterPro" id="IPR015943">
    <property type="entry name" value="WD40/YVTN_repeat-like_dom_sf"/>
</dbReference>
<dbReference type="Pfam" id="PF10282">
    <property type="entry name" value="Lactonase"/>
    <property type="match status" value="1"/>
</dbReference>
<dbReference type="EMBL" id="MVCE01000004">
    <property type="protein sequence ID" value="PGF33163.1"/>
    <property type="molecule type" value="Genomic_DNA"/>
</dbReference>
<proteinExistence type="inferred from homology"/>
<evidence type="ECO:0000313" key="4">
    <source>
        <dbReference type="Proteomes" id="UP000226191"/>
    </source>
</evidence>
<comment type="caution">
    <text evidence="3">The sequence shown here is derived from an EMBL/GenBank/DDBJ whole genome shotgun (WGS) entry which is preliminary data.</text>
</comment>
<dbReference type="SUPFAM" id="SSF50974">
    <property type="entry name" value="Nitrous oxide reductase, N-terminal domain"/>
    <property type="match status" value="1"/>
</dbReference>